<accession>A0A385YZC9</accession>
<evidence type="ECO:0008006" key="4">
    <source>
        <dbReference type="Google" id="ProtNLM"/>
    </source>
</evidence>
<organism evidence="2 3">
    <name type="scientific">Pseudomonas cavernae</name>
    <dbReference type="NCBI Taxonomy" id="2320867"/>
    <lineage>
        <taxon>Bacteria</taxon>
        <taxon>Pseudomonadati</taxon>
        <taxon>Pseudomonadota</taxon>
        <taxon>Gammaproteobacteria</taxon>
        <taxon>Pseudomonadales</taxon>
        <taxon>Pseudomonadaceae</taxon>
        <taxon>Pseudomonas</taxon>
    </lineage>
</organism>
<protein>
    <recommendedName>
        <fullName evidence="4">DUF2214 domain-containing protein</fullName>
    </recommendedName>
</protein>
<evidence type="ECO:0000313" key="2">
    <source>
        <dbReference type="EMBL" id="AYC32279.1"/>
    </source>
</evidence>
<proteinExistence type="predicted"/>
<dbReference type="RefSeq" id="WP_119892901.1">
    <property type="nucleotide sequence ID" value="NZ_CP032419.1"/>
</dbReference>
<feature type="transmembrane region" description="Helical" evidence="1">
    <location>
        <begin position="156"/>
        <end position="175"/>
    </location>
</feature>
<keyword evidence="1" id="KW-0472">Membrane</keyword>
<feature type="transmembrane region" description="Helical" evidence="1">
    <location>
        <begin position="48"/>
        <end position="71"/>
    </location>
</feature>
<sequence>MLKMLLIYSHLLATCIALGTMLQADHKLWRWRKELLNRAMREQLAETQQIVTLALLFLWGTGLLLVLMGYLDEGIGYLLNQKLWAKVSVVTLLSLNGALLHKAGFPLLQKAPFVLLPGSARVRLGLLGALSMSGWLFAAFLGVARPWNHVMPYQHVMGAFAALLLLASAVAFVVVSTAGVEVEDEQGDGSAESC</sequence>
<dbReference type="OrthoDB" id="6890349at2"/>
<name>A0A385YZC9_9PSED</name>
<evidence type="ECO:0000313" key="3">
    <source>
        <dbReference type="Proteomes" id="UP000265560"/>
    </source>
</evidence>
<evidence type="ECO:0000256" key="1">
    <source>
        <dbReference type="SAM" id="Phobius"/>
    </source>
</evidence>
<feature type="transmembrane region" description="Helical" evidence="1">
    <location>
        <begin position="124"/>
        <end position="144"/>
    </location>
</feature>
<dbReference type="KEGG" id="pcav:D3880_07745"/>
<feature type="transmembrane region" description="Helical" evidence="1">
    <location>
        <begin position="83"/>
        <end position="104"/>
    </location>
</feature>
<dbReference type="EMBL" id="CP032419">
    <property type="protein sequence ID" value="AYC32279.1"/>
    <property type="molecule type" value="Genomic_DNA"/>
</dbReference>
<keyword evidence="1" id="KW-0812">Transmembrane</keyword>
<gene>
    <name evidence="2" type="ORF">D3880_07745</name>
</gene>
<keyword evidence="1" id="KW-1133">Transmembrane helix</keyword>
<keyword evidence="3" id="KW-1185">Reference proteome</keyword>
<dbReference type="Proteomes" id="UP000265560">
    <property type="component" value="Chromosome"/>
</dbReference>
<dbReference type="AlphaFoldDB" id="A0A385YZC9"/>
<reference evidence="3" key="1">
    <citation type="submission" date="2018-09" db="EMBL/GenBank/DDBJ databases">
        <authorList>
            <person name="Zhu H."/>
        </authorList>
    </citation>
    <scope>NUCLEOTIDE SEQUENCE [LARGE SCALE GENOMIC DNA]</scope>
    <source>
        <strain evidence="3">K2W31S-8</strain>
    </source>
</reference>